<dbReference type="EMBL" id="LAZR01066583">
    <property type="protein sequence ID" value="KKK53289.1"/>
    <property type="molecule type" value="Genomic_DNA"/>
</dbReference>
<dbReference type="AlphaFoldDB" id="A0A0F8YGI8"/>
<accession>A0A0F8YGI8</accession>
<name>A0A0F8YGI8_9ZZZZ</name>
<proteinExistence type="predicted"/>
<sequence length="98" mass="10460">PAGAPPLPDLPTEGPRYMRSTWGTCTFHTLPAEQRTGLSSWSGIINSGLYWCDGKRPLAALERLSAAENGKESVDLSGAFEACLAAGTMVQDNSDRYA</sequence>
<reference evidence="1" key="1">
    <citation type="journal article" date="2015" name="Nature">
        <title>Complex archaea that bridge the gap between prokaryotes and eukaryotes.</title>
        <authorList>
            <person name="Spang A."/>
            <person name="Saw J.H."/>
            <person name="Jorgensen S.L."/>
            <person name="Zaremba-Niedzwiedzka K."/>
            <person name="Martijn J."/>
            <person name="Lind A.E."/>
            <person name="van Eijk R."/>
            <person name="Schleper C."/>
            <person name="Guy L."/>
            <person name="Ettema T.J."/>
        </authorList>
    </citation>
    <scope>NUCLEOTIDE SEQUENCE</scope>
</reference>
<gene>
    <name evidence="1" type="ORF">LCGC14_3096270</name>
</gene>
<protein>
    <submittedName>
        <fullName evidence="1">Uncharacterized protein</fullName>
    </submittedName>
</protein>
<comment type="caution">
    <text evidence="1">The sequence shown here is derived from an EMBL/GenBank/DDBJ whole genome shotgun (WGS) entry which is preliminary data.</text>
</comment>
<organism evidence="1">
    <name type="scientific">marine sediment metagenome</name>
    <dbReference type="NCBI Taxonomy" id="412755"/>
    <lineage>
        <taxon>unclassified sequences</taxon>
        <taxon>metagenomes</taxon>
        <taxon>ecological metagenomes</taxon>
    </lineage>
</organism>
<evidence type="ECO:0000313" key="1">
    <source>
        <dbReference type="EMBL" id="KKK53289.1"/>
    </source>
</evidence>
<feature type="non-terminal residue" evidence="1">
    <location>
        <position position="1"/>
    </location>
</feature>